<name>A0A444WAL0_9FLAO</name>
<organism evidence="3 4">
    <name type="scientific">Flavobacterium beibuense</name>
    <dbReference type="NCBI Taxonomy" id="657326"/>
    <lineage>
        <taxon>Bacteria</taxon>
        <taxon>Pseudomonadati</taxon>
        <taxon>Bacteroidota</taxon>
        <taxon>Flavobacteriia</taxon>
        <taxon>Flavobacteriales</taxon>
        <taxon>Flavobacteriaceae</taxon>
        <taxon>Flavobacterium</taxon>
    </lineage>
</organism>
<proteinExistence type="predicted"/>
<feature type="signal peptide" evidence="1">
    <location>
        <begin position="1"/>
        <end position="18"/>
    </location>
</feature>
<keyword evidence="1" id="KW-0732">Signal</keyword>
<dbReference type="InterPro" id="IPR053728">
    <property type="entry name" value="Alginate_Permeability_Chnl"/>
</dbReference>
<accession>A0A444WAL0</accession>
<dbReference type="InterPro" id="IPR025388">
    <property type="entry name" value="Alginate_export_dom"/>
</dbReference>
<dbReference type="RefSeq" id="WP_129751046.1">
    <property type="nucleotide sequence ID" value="NZ_JUIW01000006.1"/>
</dbReference>
<protein>
    <submittedName>
        <fullName evidence="3">DUF4104 domain containing protein</fullName>
    </submittedName>
</protein>
<keyword evidence="4" id="KW-1185">Reference proteome</keyword>
<dbReference type="Pfam" id="PF13372">
    <property type="entry name" value="Alginate_exp"/>
    <property type="match status" value="1"/>
</dbReference>
<dbReference type="AlphaFoldDB" id="A0A444WAL0"/>
<comment type="caution">
    <text evidence="3">The sequence shown here is derived from an EMBL/GenBank/DDBJ whole genome shotgun (WGS) entry which is preliminary data.</text>
</comment>
<evidence type="ECO:0000313" key="3">
    <source>
        <dbReference type="EMBL" id="RYJ42816.1"/>
    </source>
</evidence>
<feature type="chain" id="PRO_5019225615" evidence="1">
    <location>
        <begin position="19"/>
        <end position="449"/>
    </location>
</feature>
<feature type="domain" description="Alginate export" evidence="2">
    <location>
        <begin position="58"/>
        <end position="431"/>
    </location>
</feature>
<dbReference type="EMBL" id="JUIW01000006">
    <property type="protein sequence ID" value="RYJ42816.1"/>
    <property type="molecule type" value="Genomic_DNA"/>
</dbReference>
<evidence type="ECO:0000313" key="4">
    <source>
        <dbReference type="Proteomes" id="UP000289775"/>
    </source>
</evidence>
<dbReference type="Proteomes" id="UP000289775">
    <property type="component" value="Unassembled WGS sequence"/>
</dbReference>
<evidence type="ECO:0000256" key="1">
    <source>
        <dbReference type="SAM" id="SignalP"/>
    </source>
</evidence>
<sequence length="449" mass="49882">MTRLLFLFSLCVCCCAAAQQSTTLGRQHKDTLTLGDSAPDGYKSLKRIPIGKDGYAGFGGSCRFQYLLLDHEGWDPASRDPDGYLLSRWLFHTELQFGNRFRLFAELQSALAGSRIAPVPVEENALQAHQLFMELQPLESVPLSIRLGRQEVSFGSQRLISLRDAPNSRRSFDGVQGIYAGEKFQASMFYLHAVQDKLGIFDDRSSPDLKVWGVFLDRTTSGSLPNLNFYYLGFYNRYALFYDGPGMEKRHTLAARVFSKDSRWNYDLEGGYQFGSIGPRGISAWSIAFSTTYGFPDLKFAPELGCKADIISGDGNPHDRNQQTLNTMFGPGAYFGMAAPIAPSNLMDIHPSVKLHLTGKITFSCDYAFLWRYSKKDGLYRPNMLPFFASNTATSSYIGSQISGAFTYQATPDVLLLLGGSWFNSGDYLADMGRGKDIVLGFAGAQVRL</sequence>
<gene>
    <name evidence="3" type="ORF">NU09_1915</name>
</gene>
<evidence type="ECO:0000259" key="2">
    <source>
        <dbReference type="Pfam" id="PF13372"/>
    </source>
</evidence>
<dbReference type="Gene3D" id="2.40.160.100">
    <property type="match status" value="1"/>
</dbReference>
<dbReference type="OrthoDB" id="311329at2"/>
<reference evidence="3 4" key="1">
    <citation type="submission" date="2014-12" db="EMBL/GenBank/DDBJ databases">
        <title>Genome sequence of Flavobacterium beibuense RSKm HC5.</title>
        <authorList>
            <person name="Kim J.F."/>
            <person name="Song J.Y."/>
            <person name="Kwak M.-J."/>
            <person name="Lee S.-W."/>
        </authorList>
    </citation>
    <scope>NUCLEOTIDE SEQUENCE [LARGE SCALE GENOMIC DNA]</scope>
    <source>
        <strain evidence="3 4">RSKm HC5</strain>
    </source>
</reference>